<evidence type="ECO:0000256" key="3">
    <source>
        <dbReference type="RuleBase" id="RU003476"/>
    </source>
</evidence>
<organism evidence="5 6">
    <name type="scientific">Fredinandcohnia quinoae</name>
    <dbReference type="NCBI Taxonomy" id="2918902"/>
    <lineage>
        <taxon>Bacteria</taxon>
        <taxon>Bacillati</taxon>
        <taxon>Bacillota</taxon>
        <taxon>Bacilli</taxon>
        <taxon>Bacillales</taxon>
        <taxon>Bacillaceae</taxon>
        <taxon>Fredinandcohnia</taxon>
    </lineage>
</organism>
<feature type="domain" description="Nudix hydrolase" evidence="4">
    <location>
        <begin position="102"/>
        <end position="221"/>
    </location>
</feature>
<name>A0AAW5DZG6_9BACI</name>
<dbReference type="Gene3D" id="3.90.79.10">
    <property type="entry name" value="Nucleoside Triphosphate Pyrophosphohydrolase"/>
    <property type="match status" value="1"/>
</dbReference>
<proteinExistence type="inferred from homology"/>
<dbReference type="InterPro" id="IPR020476">
    <property type="entry name" value="Nudix_hydrolase"/>
</dbReference>
<comment type="caution">
    <text evidence="5">The sequence shown here is derived from an EMBL/GenBank/DDBJ whole genome shotgun (WGS) entry which is preliminary data.</text>
</comment>
<dbReference type="CDD" id="cd02883">
    <property type="entry name" value="NUDIX_Hydrolase"/>
    <property type="match status" value="1"/>
</dbReference>
<dbReference type="InterPro" id="IPR000086">
    <property type="entry name" value="NUDIX_hydrolase_dom"/>
</dbReference>
<accession>A0AAW5DZG6</accession>
<reference evidence="5" key="1">
    <citation type="submission" date="2022-02" db="EMBL/GenBank/DDBJ databases">
        <title>Fredinandcohnia quinoae sp. nov. isolated from Chenopodium quinoa seeds.</title>
        <authorList>
            <person name="Saati-Santamaria Z."/>
            <person name="Flores-Felix J.D."/>
            <person name="Igual J.M."/>
            <person name="Velazquez E."/>
            <person name="Garcia-Fraile P."/>
            <person name="Martinez-Molina E."/>
        </authorList>
    </citation>
    <scope>NUCLEOTIDE SEQUENCE</scope>
    <source>
        <strain evidence="5">SECRCQ15</strain>
    </source>
</reference>
<dbReference type="InterPro" id="IPR011008">
    <property type="entry name" value="Dimeric_a/b-barrel"/>
</dbReference>
<evidence type="ECO:0000313" key="6">
    <source>
        <dbReference type="Proteomes" id="UP001431131"/>
    </source>
</evidence>
<protein>
    <submittedName>
        <fullName evidence="5">NUDIX hydrolase</fullName>
    </submittedName>
</protein>
<dbReference type="Gene3D" id="3.30.70.100">
    <property type="match status" value="1"/>
</dbReference>
<dbReference type="EMBL" id="JAKTTI010000011">
    <property type="protein sequence ID" value="MCH1625468.1"/>
    <property type="molecule type" value="Genomic_DNA"/>
</dbReference>
<dbReference type="PRINTS" id="PR00502">
    <property type="entry name" value="NUDIXFAMILY"/>
</dbReference>
<dbReference type="InterPro" id="IPR015797">
    <property type="entry name" value="NUDIX_hydrolase-like_dom_sf"/>
</dbReference>
<dbReference type="AlphaFoldDB" id="A0AAW5DZG6"/>
<dbReference type="SUPFAM" id="SSF54909">
    <property type="entry name" value="Dimeric alpha+beta barrel"/>
    <property type="match status" value="1"/>
</dbReference>
<keyword evidence="6" id="KW-1185">Reference proteome</keyword>
<dbReference type="SUPFAM" id="SSF55811">
    <property type="entry name" value="Nudix"/>
    <property type="match status" value="1"/>
</dbReference>
<dbReference type="PANTHER" id="PTHR43736:SF1">
    <property type="entry name" value="DIHYDRONEOPTERIN TRIPHOSPHATE DIPHOSPHATASE"/>
    <property type="match status" value="1"/>
</dbReference>
<dbReference type="Pfam" id="PF00293">
    <property type="entry name" value="NUDIX"/>
    <property type="match status" value="1"/>
</dbReference>
<evidence type="ECO:0000256" key="2">
    <source>
        <dbReference type="ARBA" id="ARBA00022801"/>
    </source>
</evidence>
<evidence type="ECO:0000256" key="1">
    <source>
        <dbReference type="ARBA" id="ARBA00005582"/>
    </source>
</evidence>
<sequence>MIYKKITYRINPQNVSEIIHYLNEIIIPSNIKNGAKLVGQWVTDSHNDVISIWEYPNQSEFLKIEERVKNDDLYLKAPLDEPPLIEYLEEFMYTTSKYDFPMHSVTVSGYITNEKDETLLVKTFWRSDTWELPGGGVDEGETLDRALYREILEETGIHVKLDGVTGVYSNGSTIAIVFKGKYKSGNVKTSSETKDVQFVKIDQANFTNYITRGKFKPRVLDAMNGRCVPYEAFKVRPYRLLNRFDNDI</sequence>
<dbReference type="InterPro" id="IPR020084">
    <property type="entry name" value="NUDIX_hydrolase_CS"/>
</dbReference>
<dbReference type="Proteomes" id="UP001431131">
    <property type="component" value="Unassembled WGS sequence"/>
</dbReference>
<gene>
    <name evidence="5" type="ORF">MJG50_09025</name>
</gene>
<dbReference type="PANTHER" id="PTHR43736">
    <property type="entry name" value="ADP-RIBOSE PYROPHOSPHATASE"/>
    <property type="match status" value="1"/>
</dbReference>
<dbReference type="PROSITE" id="PS00893">
    <property type="entry name" value="NUDIX_BOX"/>
    <property type="match status" value="1"/>
</dbReference>
<comment type="similarity">
    <text evidence="1 3">Belongs to the Nudix hydrolase family.</text>
</comment>
<dbReference type="GO" id="GO:0016787">
    <property type="term" value="F:hydrolase activity"/>
    <property type="evidence" value="ECO:0007669"/>
    <property type="project" value="UniProtKB-KW"/>
</dbReference>
<dbReference type="PROSITE" id="PS51462">
    <property type="entry name" value="NUDIX"/>
    <property type="match status" value="1"/>
</dbReference>
<evidence type="ECO:0000313" key="5">
    <source>
        <dbReference type="EMBL" id="MCH1625468.1"/>
    </source>
</evidence>
<dbReference type="RefSeq" id="WP_240254961.1">
    <property type="nucleotide sequence ID" value="NZ_JAKTTI010000011.1"/>
</dbReference>
<keyword evidence="2 3" id="KW-0378">Hydrolase</keyword>
<evidence type="ECO:0000259" key="4">
    <source>
        <dbReference type="PROSITE" id="PS51462"/>
    </source>
</evidence>